<evidence type="ECO:0000313" key="10">
    <source>
        <dbReference type="EMBL" id="MBT1073289.1"/>
    </source>
</evidence>
<keyword evidence="3" id="KW-0378">Hydrolase</keyword>
<evidence type="ECO:0000256" key="5">
    <source>
        <dbReference type="ARBA" id="ARBA00022946"/>
    </source>
</evidence>
<organism evidence="10 11">
    <name type="scientific">Pelotalea chapellei</name>
    <dbReference type="NCBI Taxonomy" id="44671"/>
    <lineage>
        <taxon>Bacteria</taxon>
        <taxon>Pseudomonadati</taxon>
        <taxon>Thermodesulfobacteriota</taxon>
        <taxon>Desulfuromonadia</taxon>
        <taxon>Geobacterales</taxon>
        <taxon>Geobacteraceae</taxon>
        <taxon>Pelotalea</taxon>
    </lineage>
</organism>
<comment type="similarity">
    <text evidence="1">Belongs to the acyl-ACP thioesterase family.</text>
</comment>
<dbReference type="InterPro" id="IPR049427">
    <property type="entry name" value="Acyl-ACP_TE_C"/>
</dbReference>
<gene>
    <name evidence="10" type="ORF">KJB30_15970</name>
</gene>
<sequence>MTVSFEHSFQVHYHELDYNGNVRPVTLLNYLQDAAGMHARQLGVSVVDLREKGLTWVLSRIHIIFERYPRADESVLVRTWPSTREGFFSCREFELLDRQGCCTARATTSWAALNVATRRPVLLDKYLPSYPLLARRAVEDDFASLPLLPPEAETVELSFRVQRSDLDINQHVNNTIYAGWALETVLEDLARGTLAELEISFRAEALYGQSVLSRCAVIKGTDMPCCLHQIVEKKNGHELARLRTKWRL</sequence>
<dbReference type="InterPro" id="IPR002864">
    <property type="entry name" value="Acyl-ACP_thioesterase_NHD"/>
</dbReference>
<dbReference type="PANTHER" id="PTHR31727">
    <property type="entry name" value="OLEOYL-ACYL CARRIER PROTEIN THIOESTERASE 1, CHLOROPLASTIC"/>
    <property type="match status" value="1"/>
</dbReference>
<evidence type="ECO:0000256" key="2">
    <source>
        <dbReference type="ARBA" id="ARBA00022516"/>
    </source>
</evidence>
<evidence type="ECO:0000256" key="3">
    <source>
        <dbReference type="ARBA" id="ARBA00022801"/>
    </source>
</evidence>
<dbReference type="Pfam" id="PF01643">
    <property type="entry name" value="Acyl-ACP_TE"/>
    <property type="match status" value="1"/>
</dbReference>
<accession>A0ABS5UC85</accession>
<keyword evidence="2" id="KW-0444">Lipid biosynthesis</keyword>
<dbReference type="CDD" id="cd00586">
    <property type="entry name" value="4HBT"/>
    <property type="match status" value="1"/>
</dbReference>
<dbReference type="Proteomes" id="UP000784128">
    <property type="component" value="Unassembled WGS sequence"/>
</dbReference>
<evidence type="ECO:0000256" key="7">
    <source>
        <dbReference type="ARBA" id="ARBA00023160"/>
    </source>
</evidence>
<feature type="domain" description="Acyl-ACP thioesterase-like C-terminal" evidence="9">
    <location>
        <begin position="152"/>
        <end position="247"/>
    </location>
</feature>
<keyword evidence="6" id="KW-0443">Lipid metabolism</keyword>
<feature type="domain" description="Acyl-ACP thioesterase N-terminal hotdog" evidence="8">
    <location>
        <begin position="4"/>
        <end position="121"/>
    </location>
</feature>
<name>A0ABS5UC85_9BACT</name>
<evidence type="ECO:0000256" key="6">
    <source>
        <dbReference type="ARBA" id="ARBA00023098"/>
    </source>
</evidence>
<comment type="caution">
    <text evidence="10">The sequence shown here is derived from an EMBL/GenBank/DDBJ whole genome shotgun (WGS) entry which is preliminary data.</text>
</comment>
<dbReference type="Gene3D" id="3.10.129.10">
    <property type="entry name" value="Hotdog Thioesterase"/>
    <property type="match status" value="1"/>
</dbReference>
<evidence type="ECO:0000313" key="11">
    <source>
        <dbReference type="Proteomes" id="UP000784128"/>
    </source>
</evidence>
<dbReference type="Pfam" id="PF20791">
    <property type="entry name" value="Acyl-ACP_TE_C"/>
    <property type="match status" value="1"/>
</dbReference>
<evidence type="ECO:0000259" key="9">
    <source>
        <dbReference type="Pfam" id="PF20791"/>
    </source>
</evidence>
<evidence type="ECO:0000256" key="4">
    <source>
        <dbReference type="ARBA" id="ARBA00022832"/>
    </source>
</evidence>
<reference evidence="10 11" key="1">
    <citation type="submission" date="2021-05" db="EMBL/GenBank/DDBJ databases">
        <title>The draft genome of Geobacter chapellei DSM 13688.</title>
        <authorList>
            <person name="Xu Z."/>
            <person name="Masuda Y."/>
            <person name="Itoh H."/>
            <person name="Senoo K."/>
        </authorList>
    </citation>
    <scope>NUCLEOTIDE SEQUENCE [LARGE SCALE GENOMIC DNA]</scope>
    <source>
        <strain evidence="10 11">DSM 13688</strain>
    </source>
</reference>
<keyword evidence="5" id="KW-0809">Transit peptide</keyword>
<protein>
    <submittedName>
        <fullName evidence="10">Acyl-ACP thioesterase</fullName>
    </submittedName>
</protein>
<dbReference type="PANTHER" id="PTHR31727:SF6">
    <property type="entry name" value="OLEOYL-ACYL CARRIER PROTEIN THIOESTERASE 1, CHLOROPLASTIC"/>
    <property type="match status" value="1"/>
</dbReference>
<keyword evidence="7" id="KW-0275">Fatty acid biosynthesis</keyword>
<dbReference type="InterPro" id="IPR029069">
    <property type="entry name" value="HotDog_dom_sf"/>
</dbReference>
<dbReference type="EMBL" id="JAHDYS010000019">
    <property type="protein sequence ID" value="MBT1073289.1"/>
    <property type="molecule type" value="Genomic_DNA"/>
</dbReference>
<dbReference type="SUPFAM" id="SSF54637">
    <property type="entry name" value="Thioesterase/thiol ester dehydrase-isomerase"/>
    <property type="match status" value="2"/>
</dbReference>
<keyword evidence="11" id="KW-1185">Reference proteome</keyword>
<evidence type="ECO:0000259" key="8">
    <source>
        <dbReference type="Pfam" id="PF01643"/>
    </source>
</evidence>
<dbReference type="RefSeq" id="WP_214301185.1">
    <property type="nucleotide sequence ID" value="NZ_JAHDYS010000019.1"/>
</dbReference>
<proteinExistence type="inferred from homology"/>
<dbReference type="InterPro" id="IPR045023">
    <property type="entry name" value="FATA/B"/>
</dbReference>
<evidence type="ECO:0000256" key="1">
    <source>
        <dbReference type="ARBA" id="ARBA00006500"/>
    </source>
</evidence>
<keyword evidence="4" id="KW-0276">Fatty acid metabolism</keyword>